<dbReference type="PROSITE" id="PS00211">
    <property type="entry name" value="ABC_TRANSPORTER_1"/>
    <property type="match status" value="1"/>
</dbReference>
<dbReference type="SMART" id="SM00382">
    <property type="entry name" value="AAA"/>
    <property type="match status" value="1"/>
</dbReference>
<evidence type="ECO:0000313" key="10">
    <source>
        <dbReference type="Proteomes" id="UP001232973"/>
    </source>
</evidence>
<dbReference type="PROSITE" id="PS50893">
    <property type="entry name" value="ABC_TRANSPORTER_2"/>
    <property type="match status" value="1"/>
</dbReference>
<dbReference type="InterPro" id="IPR003593">
    <property type="entry name" value="AAA+_ATPase"/>
</dbReference>
<reference evidence="9 10" key="1">
    <citation type="submission" date="2023-07" db="EMBL/GenBank/DDBJ databases">
        <title>Genomic Encyclopedia of Type Strains, Phase IV (KMG-IV): sequencing the most valuable type-strain genomes for metagenomic binning, comparative biology and taxonomic classification.</title>
        <authorList>
            <person name="Goeker M."/>
        </authorList>
    </citation>
    <scope>NUCLEOTIDE SEQUENCE [LARGE SCALE GENOMIC DNA]</scope>
    <source>
        <strain evidence="9 10">DSM 4006</strain>
    </source>
</reference>
<dbReference type="InterPro" id="IPR003439">
    <property type="entry name" value="ABC_transporter-like_ATP-bd"/>
</dbReference>
<sequence length="330" mass="36013">MDNATVLKVEGLSIGFDRDGTLVPALRDVSFEIRHGEIMGLVGESGSGKSLTSLSIMKLLPRNATVLSGAIQINDVPILEVSESAMHTIRGNLVSMIFQEPMVALNPLATVGKQIAEPLALHTKLSASERTAAVLRLLKSVGIPEPERRIKQYPFELSGGMRQRVMIAMALACEPQVIIADEPTTALDVTIQYQILELLREIREKRGTSILLITHDMGVIADLADRVSVMYAGRIVETAPVQELFAHPAHPYTRGLLQSIPSMTGDRSKDLPSIPGTVPDLRDLPPGCPFQSRCFAVSDKCRQHEPPLSQIHGEHFAACWHPSLREEALG</sequence>
<feature type="domain" description="ABC transporter" evidence="8">
    <location>
        <begin position="7"/>
        <end position="257"/>
    </location>
</feature>
<dbReference type="EMBL" id="JAUSTP010000012">
    <property type="protein sequence ID" value="MDQ0189886.1"/>
    <property type="molecule type" value="Genomic_DNA"/>
</dbReference>
<dbReference type="SUPFAM" id="SSF52540">
    <property type="entry name" value="P-loop containing nucleoside triphosphate hydrolases"/>
    <property type="match status" value="1"/>
</dbReference>
<accession>A0ABT9XJJ2</accession>
<evidence type="ECO:0000313" key="9">
    <source>
        <dbReference type="EMBL" id="MDQ0189886.1"/>
    </source>
</evidence>
<keyword evidence="7" id="KW-0472">Membrane</keyword>
<dbReference type="Pfam" id="PF00005">
    <property type="entry name" value="ABC_tran"/>
    <property type="match status" value="1"/>
</dbReference>
<evidence type="ECO:0000256" key="6">
    <source>
        <dbReference type="ARBA" id="ARBA00022840"/>
    </source>
</evidence>
<gene>
    <name evidence="9" type="ORF">J2S03_001749</name>
</gene>
<comment type="subcellular location">
    <subcellularLocation>
        <location evidence="1">Cell membrane</location>
        <topology evidence="1">Peripheral membrane protein</topology>
    </subcellularLocation>
</comment>
<dbReference type="NCBIfam" id="TIGR01727">
    <property type="entry name" value="oligo_HPY"/>
    <property type="match status" value="1"/>
</dbReference>
<dbReference type="CDD" id="cd03257">
    <property type="entry name" value="ABC_NikE_OppD_transporters"/>
    <property type="match status" value="1"/>
</dbReference>
<evidence type="ECO:0000256" key="2">
    <source>
        <dbReference type="ARBA" id="ARBA00005417"/>
    </source>
</evidence>
<comment type="caution">
    <text evidence="9">The sequence shown here is derived from an EMBL/GenBank/DDBJ whole genome shotgun (WGS) entry which is preliminary data.</text>
</comment>
<dbReference type="Proteomes" id="UP001232973">
    <property type="component" value="Unassembled WGS sequence"/>
</dbReference>
<dbReference type="RefSeq" id="WP_274457002.1">
    <property type="nucleotide sequence ID" value="NZ_CP067097.1"/>
</dbReference>
<evidence type="ECO:0000256" key="1">
    <source>
        <dbReference type="ARBA" id="ARBA00004202"/>
    </source>
</evidence>
<protein>
    <submittedName>
        <fullName evidence="9">Oligopeptide/dipeptide ABC transporter ATP-binding protein</fullName>
    </submittedName>
</protein>
<comment type="similarity">
    <text evidence="2">Belongs to the ABC transporter superfamily.</text>
</comment>
<dbReference type="PANTHER" id="PTHR43297:SF2">
    <property type="entry name" value="DIPEPTIDE TRANSPORT ATP-BINDING PROTEIN DPPD"/>
    <property type="match status" value="1"/>
</dbReference>
<keyword evidence="10" id="KW-1185">Reference proteome</keyword>
<keyword evidence="3" id="KW-0813">Transport</keyword>
<evidence type="ECO:0000256" key="4">
    <source>
        <dbReference type="ARBA" id="ARBA00022475"/>
    </source>
</evidence>
<keyword evidence="5" id="KW-0547">Nucleotide-binding</keyword>
<organism evidence="9 10">
    <name type="scientific">Alicyclobacillus cycloheptanicus</name>
    <dbReference type="NCBI Taxonomy" id="1457"/>
    <lineage>
        <taxon>Bacteria</taxon>
        <taxon>Bacillati</taxon>
        <taxon>Bacillota</taxon>
        <taxon>Bacilli</taxon>
        <taxon>Bacillales</taxon>
        <taxon>Alicyclobacillaceae</taxon>
        <taxon>Alicyclobacillus</taxon>
    </lineage>
</organism>
<dbReference type="GO" id="GO:0005524">
    <property type="term" value="F:ATP binding"/>
    <property type="evidence" value="ECO:0007669"/>
    <property type="project" value="UniProtKB-KW"/>
</dbReference>
<dbReference type="InterPro" id="IPR027417">
    <property type="entry name" value="P-loop_NTPase"/>
</dbReference>
<keyword evidence="6 9" id="KW-0067">ATP-binding</keyword>
<evidence type="ECO:0000256" key="7">
    <source>
        <dbReference type="ARBA" id="ARBA00023136"/>
    </source>
</evidence>
<evidence type="ECO:0000256" key="5">
    <source>
        <dbReference type="ARBA" id="ARBA00022741"/>
    </source>
</evidence>
<keyword evidence="4" id="KW-1003">Cell membrane</keyword>
<proteinExistence type="inferred from homology"/>
<dbReference type="PANTHER" id="PTHR43297">
    <property type="entry name" value="OLIGOPEPTIDE TRANSPORT ATP-BINDING PROTEIN APPD"/>
    <property type="match status" value="1"/>
</dbReference>
<evidence type="ECO:0000256" key="3">
    <source>
        <dbReference type="ARBA" id="ARBA00022448"/>
    </source>
</evidence>
<dbReference type="InterPro" id="IPR013563">
    <property type="entry name" value="Oligopep_ABC_C"/>
</dbReference>
<dbReference type="InterPro" id="IPR017871">
    <property type="entry name" value="ABC_transporter-like_CS"/>
</dbReference>
<dbReference type="Pfam" id="PF08352">
    <property type="entry name" value="oligo_HPY"/>
    <property type="match status" value="1"/>
</dbReference>
<name>A0ABT9XJJ2_9BACL</name>
<evidence type="ECO:0000259" key="8">
    <source>
        <dbReference type="PROSITE" id="PS50893"/>
    </source>
</evidence>
<dbReference type="Gene3D" id="3.40.50.300">
    <property type="entry name" value="P-loop containing nucleotide triphosphate hydrolases"/>
    <property type="match status" value="1"/>
</dbReference>
<dbReference type="InterPro" id="IPR050388">
    <property type="entry name" value="ABC_Ni/Peptide_Import"/>
</dbReference>